<dbReference type="Proteomes" id="UP000299102">
    <property type="component" value="Unassembled WGS sequence"/>
</dbReference>
<feature type="compositionally biased region" description="Polar residues" evidence="1">
    <location>
        <begin position="87"/>
        <end position="97"/>
    </location>
</feature>
<comment type="caution">
    <text evidence="2">The sequence shown here is derived from an EMBL/GenBank/DDBJ whole genome shotgun (WGS) entry which is preliminary data.</text>
</comment>
<protein>
    <submittedName>
        <fullName evidence="2">Uncharacterized protein</fullName>
    </submittedName>
</protein>
<keyword evidence="3" id="KW-1185">Reference proteome</keyword>
<evidence type="ECO:0000313" key="3">
    <source>
        <dbReference type="Proteomes" id="UP000299102"/>
    </source>
</evidence>
<feature type="region of interest" description="Disordered" evidence="1">
    <location>
        <begin position="77"/>
        <end position="97"/>
    </location>
</feature>
<gene>
    <name evidence="2" type="ORF">EVAR_50515_1</name>
</gene>
<name>A0A4C1X547_EUMVA</name>
<dbReference type="AlphaFoldDB" id="A0A4C1X547"/>
<organism evidence="2 3">
    <name type="scientific">Eumeta variegata</name>
    <name type="common">Bagworm moth</name>
    <name type="synonym">Eumeta japonica</name>
    <dbReference type="NCBI Taxonomy" id="151549"/>
    <lineage>
        <taxon>Eukaryota</taxon>
        <taxon>Metazoa</taxon>
        <taxon>Ecdysozoa</taxon>
        <taxon>Arthropoda</taxon>
        <taxon>Hexapoda</taxon>
        <taxon>Insecta</taxon>
        <taxon>Pterygota</taxon>
        <taxon>Neoptera</taxon>
        <taxon>Endopterygota</taxon>
        <taxon>Lepidoptera</taxon>
        <taxon>Glossata</taxon>
        <taxon>Ditrysia</taxon>
        <taxon>Tineoidea</taxon>
        <taxon>Psychidae</taxon>
        <taxon>Oiketicinae</taxon>
        <taxon>Eumeta</taxon>
    </lineage>
</organism>
<proteinExistence type="predicted"/>
<evidence type="ECO:0000256" key="1">
    <source>
        <dbReference type="SAM" id="MobiDB-lite"/>
    </source>
</evidence>
<sequence>MVTYYNRNADRNWRRLDSSFSQEALEPSGDIVQVATGDDLQSGIKNITQSAVKSQGYLGAVITSIITLADNEILTPSLDRSGGGQQLGPTTASRPVC</sequence>
<dbReference type="EMBL" id="BGZK01000746">
    <property type="protein sequence ID" value="GBP58858.1"/>
    <property type="molecule type" value="Genomic_DNA"/>
</dbReference>
<accession>A0A4C1X547</accession>
<evidence type="ECO:0000313" key="2">
    <source>
        <dbReference type="EMBL" id="GBP58858.1"/>
    </source>
</evidence>
<reference evidence="2 3" key="1">
    <citation type="journal article" date="2019" name="Commun. Biol.">
        <title>The bagworm genome reveals a unique fibroin gene that provides high tensile strength.</title>
        <authorList>
            <person name="Kono N."/>
            <person name="Nakamura H."/>
            <person name="Ohtoshi R."/>
            <person name="Tomita M."/>
            <person name="Numata K."/>
            <person name="Arakawa K."/>
        </authorList>
    </citation>
    <scope>NUCLEOTIDE SEQUENCE [LARGE SCALE GENOMIC DNA]</scope>
</reference>